<keyword evidence="1" id="KW-0732">Signal</keyword>
<sequence>MQTTLPRICRLTAIALSLGAFPLFTAAQQYKVTGLVADQSGVDTATDPNLVNPWGLSRSSTSPWWVSDNGTGLATLYDGTGAAKSLVVTIPTGDPNTSSTGTPTGTVYNGGPGFVLANGKPAPFLFVTEDGTVSAWNSGASAVIKVNTKSASVFKGAALATLPNPFGSSLTFLYVADFRKGRIQVYDSSFNQVPFFDRFFRDEFLPRGYAPFNIQNIGGELYVAFAKQDDQKHDEVDGAGKGYVDVFSPFGFLLRRLQHGSWLNGPWGMAMAPGDFGIYSHDLLVGQFGSGNIAVYDPVTGIFIDLLRDASNNPISIDGLWDISFGSDSTTGSGPATSLYFSAGSDGEQHGMFGTITPMQNTLGNSQ</sequence>
<evidence type="ECO:0008006" key="4">
    <source>
        <dbReference type="Google" id="ProtNLM"/>
    </source>
</evidence>
<protein>
    <recommendedName>
        <fullName evidence="4">TIGR03118 family protein</fullName>
    </recommendedName>
</protein>
<organism evidence="2 3">
    <name type="scientific">Candidatus Sulfuritelmatomonas gaucii</name>
    <dbReference type="NCBI Taxonomy" id="2043161"/>
    <lineage>
        <taxon>Bacteria</taxon>
        <taxon>Pseudomonadati</taxon>
        <taxon>Acidobacteriota</taxon>
        <taxon>Terriglobia</taxon>
        <taxon>Terriglobales</taxon>
        <taxon>Acidobacteriaceae</taxon>
        <taxon>Candidatus Sulfuritelmatomonas</taxon>
    </lineage>
</organism>
<evidence type="ECO:0000256" key="1">
    <source>
        <dbReference type="SAM" id="SignalP"/>
    </source>
</evidence>
<dbReference type="EMBL" id="OKRB01000086">
    <property type="protein sequence ID" value="SPE20877.1"/>
    <property type="molecule type" value="Genomic_DNA"/>
</dbReference>
<name>A0A2N9LC63_9BACT</name>
<evidence type="ECO:0000313" key="3">
    <source>
        <dbReference type="Proteomes" id="UP000239735"/>
    </source>
</evidence>
<dbReference type="InterPro" id="IPR017549">
    <property type="entry name" value="APMV_L690"/>
</dbReference>
<feature type="signal peptide" evidence="1">
    <location>
        <begin position="1"/>
        <end position="26"/>
    </location>
</feature>
<reference evidence="3" key="1">
    <citation type="submission" date="2018-02" db="EMBL/GenBank/DDBJ databases">
        <authorList>
            <person name="Hausmann B."/>
        </authorList>
    </citation>
    <scope>NUCLEOTIDE SEQUENCE [LARGE SCALE GENOMIC DNA]</scope>
    <source>
        <strain evidence="3">Peat soil MAG SbA5</strain>
    </source>
</reference>
<dbReference type="NCBIfam" id="TIGR03118">
    <property type="entry name" value="PEPCTERM_chp_1"/>
    <property type="match status" value="1"/>
</dbReference>
<dbReference type="SUPFAM" id="SSF75011">
    <property type="entry name" value="3-carboxy-cis,cis-mucoante lactonizing enzyme"/>
    <property type="match status" value="1"/>
</dbReference>
<dbReference type="Proteomes" id="UP000239735">
    <property type="component" value="Unassembled WGS sequence"/>
</dbReference>
<gene>
    <name evidence="2" type="ORF">SBA5_30082</name>
</gene>
<dbReference type="AlphaFoldDB" id="A0A2N9LC63"/>
<proteinExistence type="predicted"/>
<dbReference type="OrthoDB" id="581621at2"/>
<feature type="chain" id="PRO_5014990229" description="TIGR03118 family protein" evidence="1">
    <location>
        <begin position="27"/>
        <end position="367"/>
    </location>
</feature>
<evidence type="ECO:0000313" key="2">
    <source>
        <dbReference type="EMBL" id="SPE20877.1"/>
    </source>
</evidence>
<accession>A0A2N9LC63</accession>